<evidence type="ECO:0000313" key="1">
    <source>
        <dbReference type="EnsemblPlants" id="PGSC0003DMT400019367"/>
    </source>
</evidence>
<dbReference type="Proteomes" id="UP000011115">
    <property type="component" value="Unassembled WGS sequence"/>
</dbReference>
<sequence length="55" mass="6638">MVFEQWGDGVLRYQGRFCVPRVDELQERIMEEAHSSRYSIHPGSTNMYRDLREVY</sequence>
<name>M1ABZ2_SOLTU</name>
<dbReference type="Gene3D" id="1.10.340.70">
    <property type="match status" value="1"/>
</dbReference>
<evidence type="ECO:0000313" key="2">
    <source>
        <dbReference type="Proteomes" id="UP000011115"/>
    </source>
</evidence>
<organism evidence="1 2">
    <name type="scientific">Solanum tuberosum</name>
    <name type="common">Potato</name>
    <dbReference type="NCBI Taxonomy" id="4113"/>
    <lineage>
        <taxon>Eukaryota</taxon>
        <taxon>Viridiplantae</taxon>
        <taxon>Streptophyta</taxon>
        <taxon>Embryophyta</taxon>
        <taxon>Tracheophyta</taxon>
        <taxon>Spermatophyta</taxon>
        <taxon>Magnoliopsida</taxon>
        <taxon>eudicotyledons</taxon>
        <taxon>Gunneridae</taxon>
        <taxon>Pentapetalae</taxon>
        <taxon>asterids</taxon>
        <taxon>lamiids</taxon>
        <taxon>Solanales</taxon>
        <taxon>Solanaceae</taxon>
        <taxon>Solanoideae</taxon>
        <taxon>Solaneae</taxon>
        <taxon>Solanum</taxon>
    </lineage>
</organism>
<dbReference type="eggNOG" id="KOG0017">
    <property type="taxonomic scope" value="Eukaryota"/>
</dbReference>
<accession>M1ABZ2</accession>
<dbReference type="EnsemblPlants" id="PGSC0003DMT400019367">
    <property type="protein sequence ID" value="PGSC0003DMT400019367"/>
    <property type="gene ID" value="PGSC0003DMG400007493"/>
</dbReference>
<dbReference type="PaxDb" id="4113-PGSC0003DMT400019367"/>
<dbReference type="AlphaFoldDB" id="M1ABZ2"/>
<proteinExistence type="predicted"/>
<protein>
    <submittedName>
        <fullName evidence="1">Gag-pol protein</fullName>
    </submittedName>
</protein>
<dbReference type="HOGENOM" id="CLU_197856_0_0_1"/>
<reference evidence="1" key="2">
    <citation type="submission" date="2015-06" db="UniProtKB">
        <authorList>
            <consortium name="EnsemblPlants"/>
        </authorList>
    </citation>
    <scope>IDENTIFICATION</scope>
    <source>
        <strain evidence="1">DM1-3 516 R44</strain>
    </source>
</reference>
<dbReference type="InParanoid" id="M1ABZ2"/>
<keyword evidence="2" id="KW-1185">Reference proteome</keyword>
<dbReference type="Gramene" id="PGSC0003DMT400019367">
    <property type="protein sequence ID" value="PGSC0003DMT400019367"/>
    <property type="gene ID" value="PGSC0003DMG400007493"/>
</dbReference>
<reference evidence="2" key="1">
    <citation type="journal article" date="2011" name="Nature">
        <title>Genome sequence and analysis of the tuber crop potato.</title>
        <authorList>
            <consortium name="The Potato Genome Sequencing Consortium"/>
        </authorList>
    </citation>
    <scope>NUCLEOTIDE SEQUENCE [LARGE SCALE GENOMIC DNA]</scope>
    <source>
        <strain evidence="2">cv. DM1-3 516 R44</strain>
    </source>
</reference>